<name>D4DEV6_TRIVH</name>
<dbReference type="AlphaFoldDB" id="D4DEV6"/>
<dbReference type="KEGG" id="tve:TRV_05696"/>
<feature type="chain" id="PRO_5003056217" evidence="2">
    <location>
        <begin position="19"/>
        <end position="97"/>
    </location>
</feature>
<dbReference type="HOGENOM" id="CLU_2348203_0_0_1"/>
<keyword evidence="4" id="KW-1185">Reference proteome</keyword>
<reference evidence="4" key="1">
    <citation type="journal article" date="2011" name="Genome Biol.">
        <title>Comparative and functional genomics provide insights into the pathogenicity of dermatophytic fungi.</title>
        <authorList>
            <person name="Burmester A."/>
            <person name="Shelest E."/>
            <person name="Gloeckner G."/>
            <person name="Heddergott C."/>
            <person name="Schindler S."/>
            <person name="Staib P."/>
            <person name="Heidel A."/>
            <person name="Felder M."/>
            <person name="Petzold A."/>
            <person name="Szafranski K."/>
            <person name="Feuermann M."/>
            <person name="Pedruzzi I."/>
            <person name="Priebe S."/>
            <person name="Groth M."/>
            <person name="Winkler R."/>
            <person name="Li W."/>
            <person name="Kniemeyer O."/>
            <person name="Schroeckh V."/>
            <person name="Hertweck C."/>
            <person name="Hube B."/>
            <person name="White T.C."/>
            <person name="Platzer M."/>
            <person name="Guthke R."/>
            <person name="Heitman J."/>
            <person name="Woestemeyer J."/>
            <person name="Zipfel P.F."/>
            <person name="Monod M."/>
            <person name="Brakhage A.A."/>
        </authorList>
    </citation>
    <scope>NUCLEOTIDE SEQUENCE [LARGE SCALE GENOMIC DNA]</scope>
    <source>
        <strain evidence="4">HKI 0517</strain>
    </source>
</reference>
<protein>
    <submittedName>
        <fullName evidence="3">Major allergen and cytotoxin AspF1</fullName>
    </submittedName>
</protein>
<dbReference type="RefSeq" id="XP_003020232.1">
    <property type="nucleotide sequence ID" value="XM_003020186.1"/>
</dbReference>
<evidence type="ECO:0000313" key="4">
    <source>
        <dbReference type="Proteomes" id="UP000008383"/>
    </source>
</evidence>
<keyword evidence="2" id="KW-0732">Signal</keyword>
<feature type="signal peptide" evidence="2">
    <location>
        <begin position="1"/>
        <end position="18"/>
    </location>
</feature>
<comment type="caution">
    <text evidence="3">The sequence shown here is derived from an EMBL/GenBank/DDBJ whole genome shotgun (WGS) entry which is preliminary data.</text>
</comment>
<evidence type="ECO:0000256" key="2">
    <source>
        <dbReference type="SAM" id="SignalP"/>
    </source>
</evidence>
<dbReference type="OrthoDB" id="4998592at2759"/>
<evidence type="ECO:0000256" key="1">
    <source>
        <dbReference type="SAM" id="MobiDB-lite"/>
    </source>
</evidence>
<organism evidence="3 4">
    <name type="scientific">Trichophyton verrucosum (strain HKI 0517)</name>
    <dbReference type="NCBI Taxonomy" id="663202"/>
    <lineage>
        <taxon>Eukaryota</taxon>
        <taxon>Fungi</taxon>
        <taxon>Dikarya</taxon>
        <taxon>Ascomycota</taxon>
        <taxon>Pezizomycotina</taxon>
        <taxon>Eurotiomycetes</taxon>
        <taxon>Eurotiomycetidae</taxon>
        <taxon>Onygenales</taxon>
        <taxon>Arthrodermataceae</taxon>
        <taxon>Trichophyton</taxon>
    </lineage>
</organism>
<gene>
    <name evidence="3" type="ORF">TRV_05696</name>
</gene>
<sequence>MVSFKAILTLSLIGAAFATPIEQRAAEPVEDSGAVANSPEGSGMDLGGTDPTADAIEERGLLVRIILRQLLNNKQSGLTIISSTSNAITWLSRPPRR</sequence>
<accession>D4DEV6</accession>
<dbReference type="GeneID" id="9582776"/>
<evidence type="ECO:0000313" key="3">
    <source>
        <dbReference type="EMBL" id="EFE39614.1"/>
    </source>
</evidence>
<dbReference type="EMBL" id="ACYE01000312">
    <property type="protein sequence ID" value="EFE39614.1"/>
    <property type="molecule type" value="Genomic_DNA"/>
</dbReference>
<feature type="region of interest" description="Disordered" evidence="1">
    <location>
        <begin position="26"/>
        <end position="51"/>
    </location>
</feature>
<proteinExistence type="predicted"/>
<dbReference type="Proteomes" id="UP000008383">
    <property type="component" value="Unassembled WGS sequence"/>
</dbReference>